<feature type="domain" description="GST N-terminal" evidence="2">
    <location>
        <begin position="19"/>
        <end position="122"/>
    </location>
</feature>
<dbReference type="GO" id="GO:0016034">
    <property type="term" value="F:maleylacetoacetate isomerase activity"/>
    <property type="evidence" value="ECO:0007669"/>
    <property type="project" value="TreeGrafter"/>
</dbReference>
<organism evidence="3 4">
    <name type="scientific">Colocasia esculenta</name>
    <name type="common">Wild taro</name>
    <name type="synonym">Arum esculentum</name>
    <dbReference type="NCBI Taxonomy" id="4460"/>
    <lineage>
        <taxon>Eukaryota</taxon>
        <taxon>Viridiplantae</taxon>
        <taxon>Streptophyta</taxon>
        <taxon>Embryophyta</taxon>
        <taxon>Tracheophyta</taxon>
        <taxon>Spermatophyta</taxon>
        <taxon>Magnoliopsida</taxon>
        <taxon>Liliopsida</taxon>
        <taxon>Araceae</taxon>
        <taxon>Aroideae</taxon>
        <taxon>Colocasieae</taxon>
        <taxon>Colocasia</taxon>
    </lineage>
</organism>
<dbReference type="Proteomes" id="UP000652761">
    <property type="component" value="Unassembled WGS sequence"/>
</dbReference>
<sequence>MASGSRARATPLAALDSAPNSSRRFGRELQEAHAVLVLAEQLLAARPDRPQPQGSSSSLVSSIPTEPLSSVFHLTYVHTQCRSEFEKLNPIHFVPVLVDEGIVVADSFAIILYLEEKYPQHPLLPHDLQKKAINYQTTSMLHEYSGRIISGNTLMVIHLNGRNATLEEVLQPSGQGHWQTSHPPRFEPGALPRPIRIGTSWETEVTVSPSTSTMNIHTGWVVNHGFQLHGLRQAKGVPPSEMFGLSTAPRVLTPYPILARLMDAYDEIPAFRSARPEMQPDCPSTS</sequence>
<comment type="caution">
    <text evidence="3">The sequence shown here is derived from an EMBL/GenBank/DDBJ whole genome shotgun (WGS) entry which is preliminary data.</text>
</comment>
<feature type="region of interest" description="Disordered" evidence="1">
    <location>
        <begin position="174"/>
        <end position="193"/>
    </location>
</feature>
<evidence type="ECO:0000313" key="4">
    <source>
        <dbReference type="Proteomes" id="UP000652761"/>
    </source>
</evidence>
<dbReference type="PANTHER" id="PTHR42673">
    <property type="entry name" value="MALEYLACETOACETATE ISOMERASE"/>
    <property type="match status" value="1"/>
</dbReference>
<gene>
    <name evidence="3" type="ORF">Taro_012181</name>
</gene>
<feature type="region of interest" description="Disordered" evidence="1">
    <location>
        <begin position="1"/>
        <end position="21"/>
    </location>
</feature>
<dbReference type="Gene3D" id="1.20.1050.10">
    <property type="match status" value="1"/>
</dbReference>
<dbReference type="GO" id="GO:0004364">
    <property type="term" value="F:glutathione transferase activity"/>
    <property type="evidence" value="ECO:0007669"/>
    <property type="project" value="TreeGrafter"/>
</dbReference>
<evidence type="ECO:0000259" key="2">
    <source>
        <dbReference type="PROSITE" id="PS50404"/>
    </source>
</evidence>
<evidence type="ECO:0000256" key="1">
    <source>
        <dbReference type="SAM" id="MobiDB-lite"/>
    </source>
</evidence>
<dbReference type="PROSITE" id="PS50404">
    <property type="entry name" value="GST_NTER"/>
    <property type="match status" value="1"/>
</dbReference>
<keyword evidence="4" id="KW-1185">Reference proteome</keyword>
<evidence type="ECO:0000313" key="3">
    <source>
        <dbReference type="EMBL" id="MQL79732.1"/>
    </source>
</evidence>
<dbReference type="GO" id="GO:0006749">
    <property type="term" value="P:glutathione metabolic process"/>
    <property type="evidence" value="ECO:0007669"/>
    <property type="project" value="TreeGrafter"/>
</dbReference>
<name>A0A843U3B2_COLES</name>
<accession>A0A843U3B2</accession>
<protein>
    <recommendedName>
        <fullName evidence="2">GST N-terminal domain-containing protein</fullName>
    </recommendedName>
</protein>
<dbReference type="EMBL" id="NMUH01000473">
    <property type="protein sequence ID" value="MQL79732.1"/>
    <property type="molecule type" value="Genomic_DNA"/>
</dbReference>
<dbReference type="PANTHER" id="PTHR42673:SF4">
    <property type="entry name" value="MALEYLACETOACETATE ISOMERASE"/>
    <property type="match status" value="1"/>
</dbReference>
<dbReference type="Pfam" id="PF13417">
    <property type="entry name" value="GST_N_3"/>
    <property type="match status" value="1"/>
</dbReference>
<reference evidence="3" key="1">
    <citation type="submission" date="2017-07" db="EMBL/GenBank/DDBJ databases">
        <title>Taro Niue Genome Assembly and Annotation.</title>
        <authorList>
            <person name="Atibalentja N."/>
            <person name="Keating K."/>
            <person name="Fields C.J."/>
        </authorList>
    </citation>
    <scope>NUCLEOTIDE SEQUENCE</scope>
    <source>
        <strain evidence="3">Niue_2</strain>
        <tissue evidence="3">Leaf</tissue>
    </source>
</reference>
<dbReference type="GO" id="GO:0006559">
    <property type="term" value="P:L-phenylalanine catabolic process"/>
    <property type="evidence" value="ECO:0007669"/>
    <property type="project" value="TreeGrafter"/>
</dbReference>
<dbReference type="Gene3D" id="3.40.30.10">
    <property type="entry name" value="Glutaredoxin"/>
    <property type="match status" value="1"/>
</dbReference>
<dbReference type="AlphaFoldDB" id="A0A843U3B2"/>
<proteinExistence type="predicted"/>
<dbReference type="InterPro" id="IPR036249">
    <property type="entry name" value="Thioredoxin-like_sf"/>
</dbReference>
<dbReference type="OrthoDB" id="4951845at2759"/>
<dbReference type="SUPFAM" id="SSF52833">
    <property type="entry name" value="Thioredoxin-like"/>
    <property type="match status" value="1"/>
</dbReference>
<dbReference type="InterPro" id="IPR004045">
    <property type="entry name" value="Glutathione_S-Trfase_N"/>
</dbReference>